<evidence type="ECO:0000313" key="25">
    <source>
        <dbReference type="Proteomes" id="UP000789390"/>
    </source>
</evidence>
<keyword evidence="6" id="KW-0031">Aminopeptidase</keyword>
<dbReference type="GO" id="GO:0008270">
    <property type="term" value="F:zinc ion binding"/>
    <property type="evidence" value="ECO:0007669"/>
    <property type="project" value="InterPro"/>
</dbReference>
<organism evidence="24 25">
    <name type="scientific">Daphnia galeata</name>
    <dbReference type="NCBI Taxonomy" id="27404"/>
    <lineage>
        <taxon>Eukaryota</taxon>
        <taxon>Metazoa</taxon>
        <taxon>Ecdysozoa</taxon>
        <taxon>Arthropoda</taxon>
        <taxon>Crustacea</taxon>
        <taxon>Branchiopoda</taxon>
        <taxon>Diplostraca</taxon>
        <taxon>Cladocera</taxon>
        <taxon>Anomopoda</taxon>
        <taxon>Daphniidae</taxon>
        <taxon>Daphnia</taxon>
    </lineage>
</organism>
<dbReference type="FunFam" id="2.60.40.1730:FF:000022">
    <property type="entry name" value="Aminopeptidase"/>
    <property type="match status" value="1"/>
</dbReference>
<evidence type="ECO:0000256" key="2">
    <source>
        <dbReference type="ARBA" id="ARBA00004609"/>
    </source>
</evidence>
<dbReference type="GO" id="GO:0043171">
    <property type="term" value="P:peptide catabolic process"/>
    <property type="evidence" value="ECO:0007669"/>
    <property type="project" value="TreeGrafter"/>
</dbReference>
<evidence type="ECO:0000256" key="15">
    <source>
        <dbReference type="ARBA" id="ARBA00023136"/>
    </source>
</evidence>
<keyword evidence="8" id="KW-0336">GPI-anchor</keyword>
<dbReference type="InterPro" id="IPR001930">
    <property type="entry name" value="Peptidase_M1"/>
</dbReference>
<evidence type="ECO:0000256" key="19">
    <source>
        <dbReference type="PIRSR" id="PIRSR634016-3"/>
    </source>
</evidence>
<feature type="domain" description="Peptidase M1 membrane alanine aminopeptidase" evidence="21">
    <location>
        <begin position="756"/>
        <end position="976"/>
    </location>
</feature>
<dbReference type="OrthoDB" id="510539at2759"/>
<proteinExistence type="inferred from homology"/>
<gene>
    <name evidence="24" type="ORF">DGAL_LOCUS716</name>
</gene>
<keyword evidence="11" id="KW-0732">Signal</keyword>
<keyword evidence="10 19" id="KW-0479">Metal-binding</keyword>
<dbReference type="PANTHER" id="PTHR11533">
    <property type="entry name" value="PROTEASE M1 ZINC METALLOPROTEASE"/>
    <property type="match status" value="1"/>
</dbReference>
<dbReference type="GO" id="GO:0006508">
    <property type="term" value="P:proteolysis"/>
    <property type="evidence" value="ECO:0007669"/>
    <property type="project" value="UniProtKB-KW"/>
</dbReference>
<dbReference type="GO" id="GO:0098552">
    <property type="term" value="C:side of membrane"/>
    <property type="evidence" value="ECO:0007669"/>
    <property type="project" value="UniProtKB-KW"/>
</dbReference>
<dbReference type="GO" id="GO:0005254">
    <property type="term" value="F:chloride channel activity"/>
    <property type="evidence" value="ECO:0007669"/>
    <property type="project" value="InterPro"/>
</dbReference>
<dbReference type="Gene3D" id="2.60.40.1910">
    <property type="match status" value="1"/>
</dbReference>
<dbReference type="GO" id="GO:0005886">
    <property type="term" value="C:plasma membrane"/>
    <property type="evidence" value="ECO:0007669"/>
    <property type="project" value="UniProtKB-SubCell"/>
</dbReference>
<comment type="caution">
    <text evidence="24">The sequence shown here is derived from an EMBL/GenBank/DDBJ whole genome shotgun (WGS) entry which is preliminary data.</text>
</comment>
<dbReference type="GO" id="GO:0005615">
    <property type="term" value="C:extracellular space"/>
    <property type="evidence" value="ECO:0007669"/>
    <property type="project" value="TreeGrafter"/>
</dbReference>
<evidence type="ECO:0000256" key="9">
    <source>
        <dbReference type="ARBA" id="ARBA00022670"/>
    </source>
</evidence>
<dbReference type="SUPFAM" id="SSF63737">
    <property type="entry name" value="Leukotriene A4 hydrolase N-terminal domain"/>
    <property type="match status" value="1"/>
</dbReference>
<comment type="catalytic activity">
    <reaction evidence="1">
        <text>Release of an N-terminal amino acid, Xaa-|-Yaa- from a peptide, amide or arylamide. Xaa is preferably Ala, but may be most amino acids including Pro (slow action). When a terminal hydrophobic residue is followed by a prolyl residue, the two may be released as an intact Xaa-Pro dipeptide.</text>
        <dbReference type="EC" id="3.4.11.2"/>
    </reaction>
</comment>
<keyword evidence="17" id="KW-0325">Glycoprotein</keyword>
<dbReference type="InterPro" id="IPR024571">
    <property type="entry name" value="ERAP1-like_C_dom"/>
</dbReference>
<evidence type="ECO:0000256" key="17">
    <source>
        <dbReference type="ARBA" id="ARBA00023180"/>
    </source>
</evidence>
<dbReference type="Gene3D" id="1.10.390.10">
    <property type="entry name" value="Neutral Protease Domain 2"/>
    <property type="match status" value="1"/>
</dbReference>
<dbReference type="Pfam" id="PF11838">
    <property type="entry name" value="ERAP1_C"/>
    <property type="match status" value="1"/>
</dbReference>
<dbReference type="PRINTS" id="PR00756">
    <property type="entry name" value="ALADIPTASE"/>
</dbReference>
<dbReference type="SUPFAM" id="SSF55486">
    <property type="entry name" value="Metalloproteases ('zincins'), catalytic domain"/>
    <property type="match status" value="1"/>
</dbReference>
<keyword evidence="7" id="KW-1003">Cell membrane</keyword>
<dbReference type="Pfam" id="PF01433">
    <property type="entry name" value="Peptidase_M1"/>
    <property type="match status" value="1"/>
</dbReference>
<evidence type="ECO:0000256" key="11">
    <source>
        <dbReference type="ARBA" id="ARBA00022729"/>
    </source>
</evidence>
<dbReference type="EMBL" id="CAKKLH010000004">
    <property type="protein sequence ID" value="CAH0098631.1"/>
    <property type="molecule type" value="Genomic_DNA"/>
</dbReference>
<dbReference type="GO" id="GO:0042277">
    <property type="term" value="F:peptide binding"/>
    <property type="evidence" value="ECO:0007669"/>
    <property type="project" value="TreeGrafter"/>
</dbReference>
<evidence type="ECO:0000256" key="16">
    <source>
        <dbReference type="ARBA" id="ARBA00023157"/>
    </source>
</evidence>
<comment type="similarity">
    <text evidence="3">Belongs to the peptidase M1 family.</text>
</comment>
<dbReference type="FunFam" id="2.60.40.1910:FF:000008">
    <property type="entry name" value="Aminopeptidase"/>
    <property type="match status" value="1"/>
</dbReference>
<dbReference type="GO" id="GO:0016285">
    <property type="term" value="F:alanyl aminopeptidase activity"/>
    <property type="evidence" value="ECO:0007669"/>
    <property type="project" value="UniProtKB-EC"/>
</dbReference>
<dbReference type="Proteomes" id="UP000789390">
    <property type="component" value="Unassembled WGS sequence"/>
</dbReference>
<evidence type="ECO:0000313" key="24">
    <source>
        <dbReference type="EMBL" id="CAH0098631.1"/>
    </source>
</evidence>
<dbReference type="InterPro" id="IPR042097">
    <property type="entry name" value="Aminopeptidase_N-like_N_sf"/>
</dbReference>
<keyword evidence="9" id="KW-0645">Protease</keyword>
<feature type="domain" description="Aminopeptidase N-like N-terminal" evidence="23">
    <location>
        <begin position="525"/>
        <end position="716"/>
    </location>
</feature>
<accession>A0A8J2RAL5</accession>
<keyword evidence="8" id="KW-0449">Lipoprotein</keyword>
<evidence type="ECO:0000256" key="5">
    <source>
        <dbReference type="ARBA" id="ARBA00015611"/>
    </source>
</evidence>
<dbReference type="CDD" id="cd09601">
    <property type="entry name" value="M1_APN-Q_like"/>
    <property type="match status" value="1"/>
</dbReference>
<dbReference type="InterPro" id="IPR014782">
    <property type="entry name" value="Peptidase_M1_dom"/>
</dbReference>
<dbReference type="InterPro" id="IPR050344">
    <property type="entry name" value="Peptidase_M1_aminopeptidases"/>
</dbReference>
<dbReference type="InterPro" id="IPR027268">
    <property type="entry name" value="Peptidase_M4/M1_CTD_sf"/>
</dbReference>
<evidence type="ECO:0000256" key="1">
    <source>
        <dbReference type="ARBA" id="ARBA00000098"/>
    </source>
</evidence>
<feature type="site" description="Transition state stabilizer" evidence="20">
    <location>
        <position position="910"/>
    </location>
</feature>
<evidence type="ECO:0000256" key="13">
    <source>
        <dbReference type="ARBA" id="ARBA00022833"/>
    </source>
</evidence>
<keyword evidence="15" id="KW-0472">Membrane</keyword>
<dbReference type="Gene3D" id="2.60.40.1730">
    <property type="entry name" value="tricorn interacting facor f3 domain"/>
    <property type="match status" value="1"/>
</dbReference>
<dbReference type="GO" id="GO:0005737">
    <property type="term" value="C:cytoplasm"/>
    <property type="evidence" value="ECO:0007669"/>
    <property type="project" value="TreeGrafter"/>
</dbReference>
<evidence type="ECO:0000256" key="8">
    <source>
        <dbReference type="ARBA" id="ARBA00022622"/>
    </source>
</evidence>
<comment type="subcellular location">
    <subcellularLocation>
        <location evidence="2">Cell membrane</location>
        <topology evidence="2">Lipid-anchor</topology>
        <topology evidence="2">GPI-anchor</topology>
    </subcellularLocation>
</comment>
<feature type="binding site" evidence="19">
    <location>
        <position position="847"/>
    </location>
    <ligand>
        <name>Zn(2+)</name>
        <dbReference type="ChEBI" id="CHEBI:29105"/>
        <note>catalytic</note>
    </ligand>
</feature>
<keyword evidence="25" id="KW-1185">Reference proteome</keyword>
<keyword evidence="13 19" id="KW-0862">Zinc</keyword>
<reference evidence="24" key="1">
    <citation type="submission" date="2021-11" db="EMBL/GenBank/DDBJ databases">
        <authorList>
            <person name="Schell T."/>
        </authorList>
    </citation>
    <scope>NUCLEOTIDE SEQUENCE</scope>
    <source>
        <strain evidence="24">M5</strain>
    </source>
</reference>
<evidence type="ECO:0000256" key="20">
    <source>
        <dbReference type="PIRSR" id="PIRSR634016-4"/>
    </source>
</evidence>
<evidence type="ECO:0000256" key="18">
    <source>
        <dbReference type="PIRSR" id="PIRSR634016-1"/>
    </source>
</evidence>
<sequence length="1439" mass="163918">MNLKKTPGLDLSGSFLSLLWRWKGSLYKLCLKEVSCFLILFWTVSIVYRQASLSSEQKILFEKIVRYCDKYLSMVPLSFILGFYVKTVASRWWSQCMALPWPDRLMLAITMYIPGCDRESKILRKTLVQNCNLMAVLVFRSISESVERRLKTLDDVVSAGFMTRAEMECFKAVKADVNLFWLPGLWFTHRLREAQIQGRIIDPFGSQLIMKEFLEFRSKCGTLWTYDWVSIPLVYTQVVTLSTYTFCFACIFARQCIDNGAKEILIDVYFPVWTVLQILFYLGLLKVAEHMVNPHGEDDEDFNLSFLLNRHAKVINIGTNIYTDDLCPPMEDDNLLGGTGIHTPQAPQKTQPRNRKMYIPKFTALNSGNKKDDLKPEITISTVSMDVEMDHVPPPLDLTLLPDEPGYRGKTFSWNLCTAVATSESAIEVDSWLEIDFSGLVNTQNKHHKNVHDFIVGLCDVIGIHYSELCSYVYLGKRLNMQPWNKGCCKNVAFFFIFVFIFSQNFNTVSMTDEGNMRLPKNVLPSSYDIKLFPIIEEGNFTTMGYIEILVDCFEITSNISMNSADIDIDQSSISVTNLSSQEIITVEDLILEPDRQIVTIQLASQLIPGQQYKISMNFVAVLNNELRGFYRSTYEEDGVTKYLAVTQFSAPDARRSFPCFDEPNMKAVFTITLGRKKTMSSNSNMPRIKTEPMQQDMQDYVWDFYQTTVKMSSYLVGMMVSEFTGVPSESELNRVPFTIWTRPSLTKLTRYAGSIGPQILKYLEFYTQIDYPLPKVDMAAIPDFAAGAMENWGHINFKEADLLIDEQRSSEVAKQRVAEVTGHELAHMWFGNLVTHDFWNLVWLKEGFSRYFQYVGTDSVEPGFQMEEQFGVATLQSVFRVDSLESSRPLDFAVNNSAALNSLFDVVVYDKGASIVRMMANFLGHESFRHSMTRYLRSRAYGNAVQDDLWQAIQEQSNMDGLVLPATVKALMDPWTTKMGYPLITITRNYGGSSTGGKITQSRFLLRKSTNYTDDTTVYRWWVPLTYTNDFTLPHRSIWISDNQDSMSVANLFVADDEWVVFNVDQVGYYRVSYDDINYGLILKQLPTDHKAIPPKNRAQLVDDTLTIARANIVSYENAMDLTKYLALERDYAPWTAAANALDFIDIMLYGGADFSEWKDYMSGLVIPLYQFVGFEEGVHDTHLFIYTRTHAVHWACFKLDNSECVQHANDVYSSWMSNAITENDISPNLLRLISCTAIANGGESEWTFGYEKYLASTLANEKLELLKAMTCAKHPDIIYHMLELMIDETSGIRLQDANTLFSSIASNPVGHGVALDFLGTRWDEVNSYFSGYVGFGGGSSMPGLFRSLCDRVNTKEQLDELIKLRDDHFDVLGSSKSVKQGVELAQSNVQWVEQHSSEVIAWLKKQKITSSSATINPNYLTMTILALGWVLSTFFNI</sequence>
<dbReference type="InterPro" id="IPR021134">
    <property type="entry name" value="Bestrophin-like"/>
</dbReference>
<keyword evidence="14" id="KW-0482">Metalloprotease</keyword>
<evidence type="ECO:0000256" key="7">
    <source>
        <dbReference type="ARBA" id="ARBA00022475"/>
    </source>
</evidence>
<comment type="cofactor">
    <cofactor evidence="19">
        <name>Zn(2+)</name>
        <dbReference type="ChEBI" id="CHEBI:29105"/>
    </cofactor>
    <text evidence="19">Binds 1 zinc ion per subunit.</text>
</comment>
<protein>
    <recommendedName>
        <fullName evidence="5">Aminopeptidase N</fullName>
        <ecNumber evidence="4">3.4.11.2</ecNumber>
    </recommendedName>
</protein>
<evidence type="ECO:0000256" key="4">
    <source>
        <dbReference type="ARBA" id="ARBA00012564"/>
    </source>
</evidence>
<dbReference type="InterPro" id="IPR045357">
    <property type="entry name" value="Aminopeptidase_N-like_N"/>
</dbReference>
<feature type="binding site" evidence="19">
    <location>
        <position position="828"/>
    </location>
    <ligand>
        <name>Zn(2+)</name>
        <dbReference type="ChEBI" id="CHEBI:29105"/>
        <note>catalytic</note>
    </ligand>
</feature>
<dbReference type="GO" id="GO:0070006">
    <property type="term" value="F:metalloaminopeptidase activity"/>
    <property type="evidence" value="ECO:0007669"/>
    <property type="project" value="TreeGrafter"/>
</dbReference>
<feature type="domain" description="ERAP1-like C-terminal" evidence="22">
    <location>
        <begin position="1060"/>
        <end position="1386"/>
    </location>
</feature>
<dbReference type="Gene3D" id="1.25.50.20">
    <property type="match status" value="1"/>
</dbReference>
<dbReference type="EC" id="3.4.11.2" evidence="4"/>
<dbReference type="FunFam" id="1.10.390.10:FF:000001">
    <property type="entry name" value="Aminopeptidase"/>
    <property type="match status" value="1"/>
</dbReference>
<name>A0A8J2RAL5_9CRUS</name>
<evidence type="ECO:0000256" key="12">
    <source>
        <dbReference type="ARBA" id="ARBA00022801"/>
    </source>
</evidence>
<evidence type="ECO:0000256" key="14">
    <source>
        <dbReference type="ARBA" id="ARBA00023049"/>
    </source>
</evidence>
<dbReference type="PANTHER" id="PTHR11533:SF294">
    <property type="entry name" value="THYROTROPIN-RELEASING HORMONE-DEGRADING ECTOENZYME"/>
    <property type="match status" value="1"/>
</dbReference>
<keyword evidence="16" id="KW-1015">Disulfide bond</keyword>
<dbReference type="FunFam" id="1.25.50.20:FF:000001">
    <property type="entry name" value="Aminopeptidase"/>
    <property type="match status" value="1"/>
</dbReference>
<dbReference type="InterPro" id="IPR034016">
    <property type="entry name" value="M1_APN-typ"/>
</dbReference>
<keyword evidence="12" id="KW-0378">Hydrolase</keyword>
<dbReference type="Pfam" id="PF01062">
    <property type="entry name" value="Bestrophin"/>
    <property type="match status" value="1"/>
</dbReference>
<evidence type="ECO:0000259" key="21">
    <source>
        <dbReference type="Pfam" id="PF01433"/>
    </source>
</evidence>
<evidence type="ECO:0000259" key="22">
    <source>
        <dbReference type="Pfam" id="PF11838"/>
    </source>
</evidence>
<feature type="active site" description="Proton acceptor" evidence="18">
    <location>
        <position position="825"/>
    </location>
</feature>
<feature type="binding site" evidence="19">
    <location>
        <position position="824"/>
    </location>
    <ligand>
        <name>Zn(2+)</name>
        <dbReference type="ChEBI" id="CHEBI:29105"/>
        <note>catalytic</note>
    </ligand>
</feature>
<evidence type="ECO:0000256" key="3">
    <source>
        <dbReference type="ARBA" id="ARBA00010136"/>
    </source>
</evidence>
<dbReference type="Pfam" id="PF17900">
    <property type="entry name" value="Peptidase_M1_N"/>
    <property type="match status" value="1"/>
</dbReference>
<evidence type="ECO:0000256" key="6">
    <source>
        <dbReference type="ARBA" id="ARBA00022438"/>
    </source>
</evidence>
<evidence type="ECO:0000256" key="10">
    <source>
        <dbReference type="ARBA" id="ARBA00022723"/>
    </source>
</evidence>
<evidence type="ECO:0000259" key="23">
    <source>
        <dbReference type="Pfam" id="PF17900"/>
    </source>
</evidence>